<gene>
    <name evidence="2" type="ORF">DLM77_15950</name>
</gene>
<evidence type="ECO:0000256" key="1">
    <source>
        <dbReference type="SAM" id="MobiDB-lite"/>
    </source>
</evidence>
<proteinExistence type="predicted"/>
<accession>A0ABX9LZW7</accession>
<evidence type="ECO:0000313" key="2">
    <source>
        <dbReference type="EMBL" id="RHX78582.1"/>
    </source>
</evidence>
<keyword evidence="3" id="KW-1185">Reference proteome</keyword>
<sequence>MPFSRSITKEKIVFDLEIGLGNKGKIKQEGLKKFSSSEGRKASPCNQNDTKKDPTPLEER</sequence>
<reference evidence="3" key="1">
    <citation type="submission" date="2018-05" db="EMBL/GenBank/DDBJ databases">
        <title>Leptospira yasudae sp. nov. and Leptospira stimsonii sp. nov., two pathogenic species of the genus Leptospira isolated from environmental sources.</title>
        <authorList>
            <person name="Casanovas-Massana A."/>
            <person name="Hamond C."/>
            <person name="Santos L.A."/>
            <person name="Hacker K.P."/>
            <person name="Balassiano I."/>
            <person name="Medeiros M.A."/>
            <person name="Reis M.G."/>
            <person name="Ko A.I."/>
            <person name="Wunder E.A."/>
        </authorList>
    </citation>
    <scope>NUCLEOTIDE SEQUENCE [LARGE SCALE GENOMIC DNA]</scope>
    <source>
        <strain evidence="3">B21</strain>
    </source>
</reference>
<protein>
    <submittedName>
        <fullName evidence="2">Uncharacterized protein</fullName>
    </submittedName>
</protein>
<evidence type="ECO:0000313" key="3">
    <source>
        <dbReference type="Proteomes" id="UP000285569"/>
    </source>
</evidence>
<feature type="compositionally biased region" description="Basic and acidic residues" evidence="1">
    <location>
        <begin position="49"/>
        <end position="60"/>
    </location>
</feature>
<comment type="caution">
    <text evidence="2">The sequence shown here is derived from an EMBL/GenBank/DDBJ whole genome shotgun (WGS) entry which is preliminary data.</text>
</comment>
<reference evidence="2 3" key="2">
    <citation type="journal article" date="2020" name="Int. J. Syst. Evol. Microbiol.">
        <title>Leptospira yasudae sp. nov. and Leptospira stimsonii sp. nov., two new species of the pathogenic group isolated from environmental sources.</title>
        <authorList>
            <person name="Casanovas-Massana A."/>
            <person name="Hamond C."/>
            <person name="Santos L.A."/>
            <person name="de Oliveira D."/>
            <person name="Hacker K.P."/>
            <person name="Balassiano I."/>
            <person name="Costa F."/>
            <person name="Medeiros M.A."/>
            <person name="Reis M.G."/>
            <person name="Ko A.I."/>
            <person name="Wunder E.A."/>
        </authorList>
    </citation>
    <scope>NUCLEOTIDE SEQUENCE [LARGE SCALE GENOMIC DNA]</scope>
    <source>
        <strain evidence="2 3">B21</strain>
    </source>
</reference>
<dbReference type="EMBL" id="QHCR01000007">
    <property type="protein sequence ID" value="RHX78582.1"/>
    <property type="molecule type" value="Genomic_DNA"/>
</dbReference>
<dbReference type="Proteomes" id="UP000285569">
    <property type="component" value="Unassembled WGS sequence"/>
</dbReference>
<organism evidence="2 3">
    <name type="scientific">Leptospira yasudae</name>
    <dbReference type="NCBI Taxonomy" id="2202201"/>
    <lineage>
        <taxon>Bacteria</taxon>
        <taxon>Pseudomonadati</taxon>
        <taxon>Spirochaetota</taxon>
        <taxon>Spirochaetia</taxon>
        <taxon>Leptospirales</taxon>
        <taxon>Leptospiraceae</taxon>
        <taxon>Leptospira</taxon>
    </lineage>
</organism>
<name>A0ABX9LZW7_9LEPT</name>
<feature type="region of interest" description="Disordered" evidence="1">
    <location>
        <begin position="27"/>
        <end position="60"/>
    </location>
</feature>